<sequence length="178" mass="20580">MVNMEENYIKMREFSRVDAIIPLTVRLVSAEEKQSIKARISGEIAFMHAPSEEPSDRALAEWLKIINSKLNYLINLWSLREEDFACLPVVEVNISGGGMSFLSDTEYKKGDILELKTVLESPLPVALYLYGEVVKCEKSGNAHRIAVEFINIEEDIRDHIIRFVFHRQRQILRQKRET</sequence>
<dbReference type="Pfam" id="PF07238">
    <property type="entry name" value="PilZ"/>
    <property type="match status" value="1"/>
</dbReference>
<name>A0A7C4ELL4_9BACT</name>
<gene>
    <name evidence="2" type="ORF">ENV75_03620</name>
</gene>
<dbReference type="SUPFAM" id="SSF141371">
    <property type="entry name" value="PilZ domain-like"/>
    <property type="match status" value="1"/>
</dbReference>
<dbReference type="AlphaFoldDB" id="A0A7C4ELL4"/>
<dbReference type="InterPro" id="IPR009875">
    <property type="entry name" value="PilZ_domain"/>
</dbReference>
<proteinExistence type="predicted"/>
<protein>
    <submittedName>
        <fullName evidence="2">PilZ domain-containing protein</fullName>
    </submittedName>
</protein>
<evidence type="ECO:0000313" key="2">
    <source>
        <dbReference type="EMBL" id="HGG99526.1"/>
    </source>
</evidence>
<dbReference type="GO" id="GO:0035438">
    <property type="term" value="F:cyclic-di-GMP binding"/>
    <property type="evidence" value="ECO:0007669"/>
    <property type="project" value="InterPro"/>
</dbReference>
<organism evidence="2">
    <name type="scientific">Thermodesulfovibrio aggregans</name>
    <dbReference type="NCBI Taxonomy" id="86166"/>
    <lineage>
        <taxon>Bacteria</taxon>
        <taxon>Pseudomonadati</taxon>
        <taxon>Nitrospirota</taxon>
        <taxon>Thermodesulfovibrionia</taxon>
        <taxon>Thermodesulfovibrionales</taxon>
        <taxon>Thermodesulfovibrionaceae</taxon>
        <taxon>Thermodesulfovibrio</taxon>
    </lineage>
</organism>
<evidence type="ECO:0000259" key="1">
    <source>
        <dbReference type="Pfam" id="PF07238"/>
    </source>
</evidence>
<comment type="caution">
    <text evidence="2">The sequence shown here is derived from an EMBL/GenBank/DDBJ whole genome shotgun (WGS) entry which is preliminary data.</text>
</comment>
<accession>A0A7C4ELL4</accession>
<reference evidence="2" key="1">
    <citation type="journal article" date="2020" name="mSystems">
        <title>Genome- and Community-Level Interaction Insights into Carbon Utilization and Element Cycling Functions of Hydrothermarchaeota in Hydrothermal Sediment.</title>
        <authorList>
            <person name="Zhou Z."/>
            <person name="Liu Y."/>
            <person name="Xu W."/>
            <person name="Pan J."/>
            <person name="Luo Z.H."/>
            <person name="Li M."/>
        </authorList>
    </citation>
    <scope>NUCLEOTIDE SEQUENCE [LARGE SCALE GENOMIC DNA]</scope>
    <source>
        <strain evidence="2">SpSt-788</strain>
    </source>
</reference>
<dbReference type="EMBL" id="DTHO01000036">
    <property type="protein sequence ID" value="HGG99526.1"/>
    <property type="molecule type" value="Genomic_DNA"/>
</dbReference>
<feature type="domain" description="PilZ" evidence="1">
    <location>
        <begin position="89"/>
        <end position="165"/>
    </location>
</feature>
<dbReference type="Gene3D" id="2.40.10.220">
    <property type="entry name" value="predicted glycosyltransferase like domains"/>
    <property type="match status" value="1"/>
</dbReference>